<dbReference type="EMBL" id="QGNW01001468">
    <property type="protein sequence ID" value="RVW39974.1"/>
    <property type="molecule type" value="Genomic_DNA"/>
</dbReference>
<sequence>MALQMEEVERDEGWSSSCLAKFNSCLGMPIEGFEEEILYLLRRMKGRIEQKSQDGVHRKMKFAASKSSRELKKLEWKVSYKRAKVATGMSRGFSGSGGAAGGVLVFWDNRLVELLEVEEGMFSVSCWFKNCVNGLIWVFTGMYRPMCSRDREDF</sequence>
<protein>
    <submittedName>
        <fullName evidence="1">Uncharacterized protein</fullName>
    </submittedName>
</protein>
<dbReference type="AlphaFoldDB" id="A0A438DWW2"/>
<comment type="caution">
    <text evidence="1">The sequence shown here is derived from an EMBL/GenBank/DDBJ whole genome shotgun (WGS) entry which is preliminary data.</text>
</comment>
<organism evidence="1 2">
    <name type="scientific">Vitis vinifera</name>
    <name type="common">Grape</name>
    <dbReference type="NCBI Taxonomy" id="29760"/>
    <lineage>
        <taxon>Eukaryota</taxon>
        <taxon>Viridiplantae</taxon>
        <taxon>Streptophyta</taxon>
        <taxon>Embryophyta</taxon>
        <taxon>Tracheophyta</taxon>
        <taxon>Spermatophyta</taxon>
        <taxon>Magnoliopsida</taxon>
        <taxon>eudicotyledons</taxon>
        <taxon>Gunneridae</taxon>
        <taxon>Pentapetalae</taxon>
        <taxon>rosids</taxon>
        <taxon>Vitales</taxon>
        <taxon>Vitaceae</taxon>
        <taxon>Viteae</taxon>
        <taxon>Vitis</taxon>
    </lineage>
</organism>
<accession>A0A438DWW2</accession>
<evidence type="ECO:0000313" key="2">
    <source>
        <dbReference type="Proteomes" id="UP000288805"/>
    </source>
</evidence>
<name>A0A438DWW2_VITVI</name>
<gene>
    <name evidence="1" type="ORF">CK203_081039</name>
</gene>
<proteinExistence type="predicted"/>
<dbReference type="Proteomes" id="UP000288805">
    <property type="component" value="Unassembled WGS sequence"/>
</dbReference>
<reference evidence="1 2" key="1">
    <citation type="journal article" date="2018" name="PLoS Genet.">
        <title>Population sequencing reveals clonal diversity and ancestral inbreeding in the grapevine cultivar Chardonnay.</title>
        <authorList>
            <person name="Roach M.J."/>
            <person name="Johnson D.L."/>
            <person name="Bohlmann J."/>
            <person name="van Vuuren H.J."/>
            <person name="Jones S.J."/>
            <person name="Pretorius I.S."/>
            <person name="Schmidt S.A."/>
            <person name="Borneman A.R."/>
        </authorList>
    </citation>
    <scope>NUCLEOTIDE SEQUENCE [LARGE SCALE GENOMIC DNA]</scope>
    <source>
        <strain evidence="2">cv. Chardonnay</strain>
        <tissue evidence="1">Leaf</tissue>
    </source>
</reference>
<evidence type="ECO:0000313" key="1">
    <source>
        <dbReference type="EMBL" id="RVW39974.1"/>
    </source>
</evidence>